<proteinExistence type="predicted"/>
<sequence length="69" mass="7423">MRPPMSRVVVMLAGDIEVSSVITRPSYLTDWNFRDSTGRVVTGDTQGPRAAPIPSLVNVSECSDITEGS</sequence>
<dbReference type="Proteomes" id="UP001472677">
    <property type="component" value="Unassembled WGS sequence"/>
</dbReference>
<name>A0ABR2CWI3_9ROSI</name>
<evidence type="ECO:0000313" key="2">
    <source>
        <dbReference type="Proteomes" id="UP001472677"/>
    </source>
</evidence>
<organism evidence="1 2">
    <name type="scientific">Hibiscus sabdariffa</name>
    <name type="common">roselle</name>
    <dbReference type="NCBI Taxonomy" id="183260"/>
    <lineage>
        <taxon>Eukaryota</taxon>
        <taxon>Viridiplantae</taxon>
        <taxon>Streptophyta</taxon>
        <taxon>Embryophyta</taxon>
        <taxon>Tracheophyta</taxon>
        <taxon>Spermatophyta</taxon>
        <taxon>Magnoliopsida</taxon>
        <taxon>eudicotyledons</taxon>
        <taxon>Gunneridae</taxon>
        <taxon>Pentapetalae</taxon>
        <taxon>rosids</taxon>
        <taxon>malvids</taxon>
        <taxon>Malvales</taxon>
        <taxon>Malvaceae</taxon>
        <taxon>Malvoideae</taxon>
        <taxon>Hibiscus</taxon>
    </lineage>
</organism>
<gene>
    <name evidence="1" type="ORF">V6N12_029561</name>
</gene>
<accession>A0ABR2CWI3</accession>
<protein>
    <submittedName>
        <fullName evidence="1">Uncharacterized protein</fullName>
    </submittedName>
</protein>
<evidence type="ECO:0000313" key="1">
    <source>
        <dbReference type="EMBL" id="KAK8524703.1"/>
    </source>
</evidence>
<reference evidence="1 2" key="1">
    <citation type="journal article" date="2024" name="G3 (Bethesda)">
        <title>Genome assembly of Hibiscus sabdariffa L. provides insights into metabolisms of medicinal natural products.</title>
        <authorList>
            <person name="Kim T."/>
        </authorList>
    </citation>
    <scope>NUCLEOTIDE SEQUENCE [LARGE SCALE GENOMIC DNA]</scope>
    <source>
        <strain evidence="1">TK-2024</strain>
        <tissue evidence="1">Old leaves</tissue>
    </source>
</reference>
<comment type="caution">
    <text evidence="1">The sequence shown here is derived from an EMBL/GenBank/DDBJ whole genome shotgun (WGS) entry which is preliminary data.</text>
</comment>
<dbReference type="EMBL" id="JBBPBM010000041">
    <property type="protein sequence ID" value="KAK8524703.1"/>
    <property type="molecule type" value="Genomic_DNA"/>
</dbReference>
<keyword evidence="2" id="KW-1185">Reference proteome</keyword>